<dbReference type="PANTHER" id="PTHR33693">
    <property type="entry name" value="TYPE-5 URACIL-DNA GLYCOSYLASE"/>
    <property type="match status" value="1"/>
</dbReference>
<keyword evidence="5" id="KW-0004">4Fe-4S</keyword>
<feature type="domain" description="Uracil-DNA glycosylase-like" evidence="13">
    <location>
        <begin position="34"/>
        <end position="179"/>
    </location>
</feature>
<comment type="catalytic activity">
    <reaction evidence="1">
        <text>Hydrolyzes single-stranded DNA or mismatched double-stranded DNA and polynucleotides, releasing free uracil.</text>
        <dbReference type="EC" id="3.2.2.27"/>
    </reaction>
</comment>
<evidence type="ECO:0000256" key="8">
    <source>
        <dbReference type="ARBA" id="ARBA00022801"/>
    </source>
</evidence>
<dbReference type="Gene3D" id="3.40.470.10">
    <property type="entry name" value="Uracil-DNA glycosylase-like domain"/>
    <property type="match status" value="1"/>
</dbReference>
<dbReference type="NCBIfam" id="TIGR00758">
    <property type="entry name" value="UDG_fam4"/>
    <property type="match status" value="1"/>
</dbReference>
<evidence type="ECO:0000256" key="6">
    <source>
        <dbReference type="ARBA" id="ARBA00022723"/>
    </source>
</evidence>
<keyword evidence="10" id="KW-0411">Iron-sulfur</keyword>
<dbReference type="InterPro" id="IPR036895">
    <property type="entry name" value="Uracil-DNA_glycosylase-like_sf"/>
</dbReference>
<evidence type="ECO:0000313" key="14">
    <source>
        <dbReference type="EMBL" id="MYD89326.1"/>
    </source>
</evidence>
<dbReference type="InterPro" id="IPR005122">
    <property type="entry name" value="Uracil-DNA_glycosylase-like"/>
</dbReference>
<gene>
    <name evidence="14" type="ORF">F4Y08_03155</name>
</gene>
<comment type="similarity">
    <text evidence="2">Belongs to the uracil-DNA glycosylase (UDG) superfamily. Type 4 (UDGa) family.</text>
</comment>
<evidence type="ECO:0000256" key="12">
    <source>
        <dbReference type="SAM" id="MobiDB-lite"/>
    </source>
</evidence>
<dbReference type="SMART" id="SM00987">
    <property type="entry name" value="UreE_C"/>
    <property type="match status" value="1"/>
</dbReference>
<keyword evidence="11" id="KW-0234">DNA repair</keyword>
<dbReference type="SMART" id="SM00986">
    <property type="entry name" value="UDG"/>
    <property type="match status" value="1"/>
</dbReference>
<dbReference type="EMBL" id="VXPY01000015">
    <property type="protein sequence ID" value="MYD89326.1"/>
    <property type="molecule type" value="Genomic_DNA"/>
</dbReference>
<organism evidence="14">
    <name type="scientific">Caldilineaceae bacterium SB0662_bin_9</name>
    <dbReference type="NCBI Taxonomy" id="2605258"/>
    <lineage>
        <taxon>Bacteria</taxon>
        <taxon>Bacillati</taxon>
        <taxon>Chloroflexota</taxon>
        <taxon>Caldilineae</taxon>
        <taxon>Caldilineales</taxon>
        <taxon>Caldilineaceae</taxon>
    </lineage>
</organism>
<proteinExistence type="inferred from homology"/>
<dbReference type="SUPFAM" id="SSF52141">
    <property type="entry name" value="Uracil-DNA glycosylase-like"/>
    <property type="match status" value="1"/>
</dbReference>
<name>A0A6B1DR53_9CHLR</name>
<dbReference type="GO" id="GO:0006281">
    <property type="term" value="P:DNA repair"/>
    <property type="evidence" value="ECO:0007669"/>
    <property type="project" value="UniProtKB-KW"/>
</dbReference>
<evidence type="ECO:0000256" key="3">
    <source>
        <dbReference type="ARBA" id="ARBA00012030"/>
    </source>
</evidence>
<evidence type="ECO:0000256" key="9">
    <source>
        <dbReference type="ARBA" id="ARBA00023004"/>
    </source>
</evidence>
<evidence type="ECO:0000256" key="7">
    <source>
        <dbReference type="ARBA" id="ARBA00022763"/>
    </source>
</evidence>
<dbReference type="GO" id="GO:0004844">
    <property type="term" value="F:uracil DNA N-glycosylase activity"/>
    <property type="evidence" value="ECO:0007669"/>
    <property type="project" value="UniProtKB-EC"/>
</dbReference>
<accession>A0A6B1DR53</accession>
<protein>
    <recommendedName>
        <fullName evidence="4">Type-4 uracil-DNA glycosylase</fullName>
        <ecNumber evidence="3">3.2.2.27</ecNumber>
    </recommendedName>
</protein>
<reference evidence="14" key="1">
    <citation type="submission" date="2019-09" db="EMBL/GenBank/DDBJ databases">
        <title>Characterisation of the sponge microbiome using genome-centric metagenomics.</title>
        <authorList>
            <person name="Engelberts J.P."/>
            <person name="Robbins S.J."/>
            <person name="De Goeij J.M."/>
            <person name="Aranda M."/>
            <person name="Bell S.C."/>
            <person name="Webster N.S."/>
        </authorList>
    </citation>
    <scope>NUCLEOTIDE SEQUENCE</scope>
    <source>
        <strain evidence="14">SB0662_bin_9</strain>
    </source>
</reference>
<evidence type="ECO:0000256" key="11">
    <source>
        <dbReference type="ARBA" id="ARBA00023204"/>
    </source>
</evidence>
<keyword evidence="6" id="KW-0479">Metal-binding</keyword>
<dbReference type="CDD" id="cd10030">
    <property type="entry name" value="UDG-F4_TTUDGA_SPO1dp_like"/>
    <property type="match status" value="1"/>
</dbReference>
<sequence length="208" mass="22882">MVDSNPTETLQELAAGIRACEACRLCAGRLQAVPGEGNPRASIMFVGEGPGAVEDEQGRPFVGRSGQLLTEMLTEAGIPRSDVFITNVVKCRPPGNRDPLPEEIQACRQWLDRQIEAINPSLIVTLGRISMSRWFPGGRITRIQGQVRNIGGGRRAMPLFHPAAVLRNWRLRSEYADLFTRLARLANEPRPDPAPAEDDLSQGTLFDL</sequence>
<keyword evidence="9" id="KW-0408">Iron</keyword>
<dbReference type="GO" id="GO:0051539">
    <property type="term" value="F:4 iron, 4 sulfur cluster binding"/>
    <property type="evidence" value="ECO:0007669"/>
    <property type="project" value="UniProtKB-KW"/>
</dbReference>
<feature type="region of interest" description="Disordered" evidence="12">
    <location>
        <begin position="187"/>
        <end position="208"/>
    </location>
</feature>
<dbReference type="AlphaFoldDB" id="A0A6B1DR53"/>
<dbReference type="Pfam" id="PF03167">
    <property type="entry name" value="UDG"/>
    <property type="match status" value="1"/>
</dbReference>
<keyword evidence="7" id="KW-0227">DNA damage</keyword>
<evidence type="ECO:0000256" key="5">
    <source>
        <dbReference type="ARBA" id="ARBA00022485"/>
    </source>
</evidence>
<evidence type="ECO:0000256" key="1">
    <source>
        <dbReference type="ARBA" id="ARBA00001400"/>
    </source>
</evidence>
<comment type="caution">
    <text evidence="14">The sequence shown here is derived from an EMBL/GenBank/DDBJ whole genome shotgun (WGS) entry which is preliminary data.</text>
</comment>
<dbReference type="EC" id="3.2.2.27" evidence="3"/>
<dbReference type="PANTHER" id="PTHR33693:SF1">
    <property type="entry name" value="TYPE-4 URACIL-DNA GLYCOSYLASE"/>
    <property type="match status" value="1"/>
</dbReference>
<dbReference type="InterPro" id="IPR005273">
    <property type="entry name" value="Ura-DNA_glyco_family4"/>
</dbReference>
<evidence type="ECO:0000256" key="4">
    <source>
        <dbReference type="ARBA" id="ARBA00019403"/>
    </source>
</evidence>
<evidence type="ECO:0000256" key="2">
    <source>
        <dbReference type="ARBA" id="ARBA00006521"/>
    </source>
</evidence>
<evidence type="ECO:0000259" key="13">
    <source>
        <dbReference type="SMART" id="SM00986"/>
    </source>
</evidence>
<dbReference type="GO" id="GO:0046872">
    <property type="term" value="F:metal ion binding"/>
    <property type="evidence" value="ECO:0007669"/>
    <property type="project" value="UniProtKB-KW"/>
</dbReference>
<dbReference type="InterPro" id="IPR051536">
    <property type="entry name" value="UDG_Type-4/5"/>
</dbReference>
<evidence type="ECO:0000256" key="10">
    <source>
        <dbReference type="ARBA" id="ARBA00023014"/>
    </source>
</evidence>
<keyword evidence="8" id="KW-0378">Hydrolase</keyword>